<dbReference type="InterPro" id="IPR013766">
    <property type="entry name" value="Thioredoxin_domain"/>
</dbReference>
<dbReference type="KEGG" id="btab:109042014"/>
<sequence>MTVRALNEDSEFLTELQCSGTKLVVVDFTASWCGPCQRIAPIFEKLAAKYARAVFVKVDVDKCQNTAASQGVSAMPTFIFYRNKAKIDRLQGADPNALESKIQQYYGDDGDDEEGSGIPGHMDLSTFIQKGQCEALNESDDHPLAHALTNDERYLESDCDEQLILSFQFMQAVKLHSIKVKAPQGKGPKVLKLFINQPNALDFDSAAKNVAVQELELSPEDLDGRPVNLRFVKFQSVHNLYIFVLNNHEGGEVTRIDHISLIGSPVATMNMGDLKRVSGQKGEAHF</sequence>
<dbReference type="Proteomes" id="UP001152759">
    <property type="component" value="Chromosome 6"/>
</dbReference>
<dbReference type="AlphaFoldDB" id="A0A9P0AJC2"/>
<dbReference type="GO" id="GO:0005737">
    <property type="term" value="C:cytoplasm"/>
    <property type="evidence" value="ECO:0007669"/>
    <property type="project" value="UniProtKB-ARBA"/>
</dbReference>
<dbReference type="PROSITE" id="PS00194">
    <property type="entry name" value="THIOREDOXIN_1"/>
    <property type="match status" value="1"/>
</dbReference>
<dbReference type="Pfam" id="PF00085">
    <property type="entry name" value="Thioredoxin"/>
    <property type="match status" value="1"/>
</dbReference>
<proteinExistence type="predicted"/>
<dbReference type="Gene3D" id="3.40.30.10">
    <property type="entry name" value="Glutaredoxin"/>
    <property type="match status" value="1"/>
</dbReference>
<dbReference type="FunFam" id="3.40.30.10:FF:000245">
    <property type="entry name" value="Thioredoxin"/>
    <property type="match status" value="1"/>
</dbReference>
<evidence type="ECO:0000256" key="1">
    <source>
        <dbReference type="ARBA" id="ARBA00023157"/>
    </source>
</evidence>
<name>A0A9P0AJC2_BEMTA</name>
<dbReference type="EMBL" id="OU963867">
    <property type="protein sequence ID" value="CAH0391737.1"/>
    <property type="molecule type" value="Genomic_DNA"/>
</dbReference>
<evidence type="ECO:0000259" key="2">
    <source>
        <dbReference type="PROSITE" id="PS51352"/>
    </source>
</evidence>
<dbReference type="Gene3D" id="2.60.120.470">
    <property type="entry name" value="PITH domain"/>
    <property type="match status" value="1"/>
</dbReference>
<protein>
    <recommendedName>
        <fullName evidence="6">Thioredoxin-like protein 1</fullName>
    </recommendedName>
</protein>
<dbReference type="InterPro" id="IPR008979">
    <property type="entry name" value="Galactose-bd-like_sf"/>
</dbReference>
<feature type="domain" description="PITH" evidence="3">
    <location>
        <begin position="113"/>
        <end position="281"/>
    </location>
</feature>
<evidence type="ECO:0000313" key="5">
    <source>
        <dbReference type="Proteomes" id="UP001152759"/>
    </source>
</evidence>
<dbReference type="InterPro" id="IPR037047">
    <property type="entry name" value="PITH_dom_sf"/>
</dbReference>
<evidence type="ECO:0008006" key="6">
    <source>
        <dbReference type="Google" id="ProtNLM"/>
    </source>
</evidence>
<keyword evidence="1" id="KW-1015">Disulfide bond</keyword>
<dbReference type="Pfam" id="PF06201">
    <property type="entry name" value="PITH"/>
    <property type="match status" value="1"/>
</dbReference>
<feature type="domain" description="Thioredoxin" evidence="2">
    <location>
        <begin position="1"/>
        <end position="107"/>
    </location>
</feature>
<dbReference type="InterPro" id="IPR017937">
    <property type="entry name" value="Thioredoxin_CS"/>
</dbReference>
<dbReference type="PRINTS" id="PR00421">
    <property type="entry name" value="THIOREDOXIN"/>
</dbReference>
<dbReference type="InterPro" id="IPR010400">
    <property type="entry name" value="PITH_dom"/>
</dbReference>
<dbReference type="PROSITE" id="PS51352">
    <property type="entry name" value="THIOREDOXIN_2"/>
    <property type="match status" value="1"/>
</dbReference>
<dbReference type="InterPro" id="IPR036249">
    <property type="entry name" value="Thioredoxin-like_sf"/>
</dbReference>
<dbReference type="SUPFAM" id="SSF49785">
    <property type="entry name" value="Galactose-binding domain-like"/>
    <property type="match status" value="1"/>
</dbReference>
<reference evidence="4" key="1">
    <citation type="submission" date="2021-12" db="EMBL/GenBank/DDBJ databases">
        <authorList>
            <person name="King R."/>
        </authorList>
    </citation>
    <scope>NUCLEOTIDE SEQUENCE</scope>
</reference>
<evidence type="ECO:0000313" key="4">
    <source>
        <dbReference type="EMBL" id="CAH0391737.1"/>
    </source>
</evidence>
<evidence type="ECO:0000259" key="3">
    <source>
        <dbReference type="PROSITE" id="PS51532"/>
    </source>
</evidence>
<dbReference type="PROSITE" id="PS51532">
    <property type="entry name" value="PITH"/>
    <property type="match status" value="1"/>
</dbReference>
<keyword evidence="5" id="KW-1185">Reference proteome</keyword>
<gene>
    <name evidence="4" type="ORF">BEMITA_LOCUS10328</name>
</gene>
<dbReference type="PANTHER" id="PTHR46115">
    <property type="entry name" value="THIOREDOXIN-LIKE PROTEIN 1"/>
    <property type="match status" value="1"/>
</dbReference>
<dbReference type="OrthoDB" id="2121326at2759"/>
<accession>A0A9P0AJC2</accession>
<organism evidence="4 5">
    <name type="scientific">Bemisia tabaci</name>
    <name type="common">Sweetpotato whitefly</name>
    <name type="synonym">Aleurodes tabaci</name>
    <dbReference type="NCBI Taxonomy" id="7038"/>
    <lineage>
        <taxon>Eukaryota</taxon>
        <taxon>Metazoa</taxon>
        <taxon>Ecdysozoa</taxon>
        <taxon>Arthropoda</taxon>
        <taxon>Hexapoda</taxon>
        <taxon>Insecta</taxon>
        <taxon>Pterygota</taxon>
        <taxon>Neoptera</taxon>
        <taxon>Paraneoptera</taxon>
        <taxon>Hemiptera</taxon>
        <taxon>Sternorrhyncha</taxon>
        <taxon>Aleyrodoidea</taxon>
        <taxon>Aleyrodidae</taxon>
        <taxon>Aleyrodinae</taxon>
        <taxon>Bemisia</taxon>
    </lineage>
</organism>
<dbReference type="CDD" id="cd02947">
    <property type="entry name" value="TRX_family"/>
    <property type="match status" value="1"/>
</dbReference>
<dbReference type="SUPFAM" id="SSF52833">
    <property type="entry name" value="Thioredoxin-like"/>
    <property type="match status" value="1"/>
</dbReference>